<dbReference type="Proteomes" id="UP000282312">
    <property type="component" value="Unassembled WGS sequence"/>
</dbReference>
<reference evidence="2 3" key="1">
    <citation type="submission" date="2018-05" db="EMBL/GenBank/DDBJ databases">
        <title>Micromonospora from Atacama Desert.</title>
        <authorList>
            <person name="Carro L."/>
            <person name="Goodfellow M."/>
            <person name="Klenk H.-P."/>
        </authorList>
    </citation>
    <scope>NUCLEOTIDE SEQUENCE [LARGE SCALE GENOMIC DNA]</scope>
    <source>
        <strain evidence="2 3">LB39</strain>
    </source>
</reference>
<feature type="compositionally biased region" description="Polar residues" evidence="1">
    <location>
        <begin position="54"/>
        <end position="69"/>
    </location>
</feature>
<dbReference type="OrthoDB" id="9838905at2"/>
<sequence>MVSHRCWLVSGSVRKRDFACCCSGVGVTWHEQAVVADGPGDEELRHGPGRSFQPAINGNAGQPIGGTSDTAALRYRL</sequence>
<gene>
    <name evidence="2" type="ORF">DLJ59_15175</name>
</gene>
<evidence type="ECO:0000256" key="1">
    <source>
        <dbReference type="SAM" id="MobiDB-lite"/>
    </source>
</evidence>
<proteinExistence type="predicted"/>
<comment type="caution">
    <text evidence="2">The sequence shown here is derived from an EMBL/GenBank/DDBJ whole genome shotgun (WGS) entry which is preliminary data.</text>
</comment>
<evidence type="ECO:0000313" key="3">
    <source>
        <dbReference type="Proteomes" id="UP000282312"/>
    </source>
</evidence>
<dbReference type="AlphaFoldDB" id="A0A3N9X569"/>
<name>A0A3N9X569_9ACTN</name>
<protein>
    <submittedName>
        <fullName evidence="2">Uncharacterized protein</fullName>
    </submittedName>
</protein>
<keyword evidence="3" id="KW-1185">Reference proteome</keyword>
<organism evidence="2 3">
    <name type="scientific">Micromonospora inaquosa</name>
    <dbReference type="NCBI Taxonomy" id="2203716"/>
    <lineage>
        <taxon>Bacteria</taxon>
        <taxon>Bacillati</taxon>
        <taxon>Actinomycetota</taxon>
        <taxon>Actinomycetes</taxon>
        <taxon>Micromonosporales</taxon>
        <taxon>Micromonosporaceae</taxon>
        <taxon>Micromonospora</taxon>
    </lineage>
</organism>
<dbReference type="RefSeq" id="WP_089020012.1">
    <property type="nucleotide sequence ID" value="NZ_QGSZ01000206.1"/>
</dbReference>
<evidence type="ECO:0000313" key="2">
    <source>
        <dbReference type="EMBL" id="RQX02493.1"/>
    </source>
</evidence>
<feature type="region of interest" description="Disordered" evidence="1">
    <location>
        <begin position="38"/>
        <end position="69"/>
    </location>
</feature>
<accession>A0A3N9X569</accession>
<dbReference type="EMBL" id="QGSZ01000206">
    <property type="protein sequence ID" value="RQX02493.1"/>
    <property type="molecule type" value="Genomic_DNA"/>
</dbReference>